<sequence length="307" mass="34573">MTLIVNIATYEGIVIASDSKQIQTERNNLVRASENITKIFPINDKVVVSLAGLAFFNKPDGKLENVADYITDYAKTVKDNTSIETIANELYNYILQRYPLELQQNATEENIKAQVAMMGNELISIQRQNDLIKFKARDPQGNIKEGICQLQPVDILIAGYNENNETEIFELTIPGTIQQKRQPNDYGGTWVGQGDVVARLILGYDGRIFVNPFFQQKFQGSTQQEIQQQLGLLEYKIPWSTLPLQDAIELAVFLIKTTATIQKYTDSIIGDDHQIAAVGGPIDVVVITPNDKVKWINKKQLHYPDNL</sequence>
<evidence type="ECO:0000313" key="2">
    <source>
        <dbReference type="EMBL" id="PWL08408.1"/>
    </source>
</evidence>
<proteinExistence type="predicted"/>
<accession>A0A2A2HGF8</accession>
<organism evidence="1 3">
    <name type="scientific">Methanosphaera cuniculi</name>
    <dbReference type="NCBI Taxonomy" id="1077256"/>
    <lineage>
        <taxon>Archaea</taxon>
        <taxon>Methanobacteriati</taxon>
        <taxon>Methanobacteriota</taxon>
        <taxon>Methanomada group</taxon>
        <taxon>Methanobacteria</taxon>
        <taxon>Methanobacteriales</taxon>
        <taxon>Methanobacteriaceae</taxon>
        <taxon>Methanosphaera</taxon>
    </lineage>
</organism>
<comment type="caution">
    <text evidence="1">The sequence shown here is derived from an EMBL/GenBank/DDBJ whole genome shotgun (WGS) entry which is preliminary data.</text>
</comment>
<evidence type="ECO:0000313" key="4">
    <source>
        <dbReference type="Proteomes" id="UP000246004"/>
    </source>
</evidence>
<dbReference type="AlphaFoldDB" id="A0A2A2HGF8"/>
<dbReference type="Proteomes" id="UP000246004">
    <property type="component" value="Unassembled WGS sequence"/>
</dbReference>
<dbReference type="Gene3D" id="3.60.20.10">
    <property type="entry name" value="Glutamine Phosphoribosylpyrophosphate, subunit 1, domain 1"/>
    <property type="match status" value="1"/>
</dbReference>
<dbReference type="GO" id="GO:0005839">
    <property type="term" value="C:proteasome core complex"/>
    <property type="evidence" value="ECO:0007669"/>
    <property type="project" value="InterPro"/>
</dbReference>
<dbReference type="SUPFAM" id="SSF56235">
    <property type="entry name" value="N-terminal nucleophile aminohydrolases (Ntn hydrolases)"/>
    <property type="match status" value="1"/>
</dbReference>
<protein>
    <submittedName>
        <fullName evidence="2">Proteasome subunit beta</fullName>
    </submittedName>
</protein>
<dbReference type="EMBL" id="LMVN01000001">
    <property type="protein sequence ID" value="PAV08313.1"/>
    <property type="molecule type" value="Genomic_DNA"/>
</dbReference>
<name>A0A2A2HGF8_9EURY</name>
<dbReference type="Pfam" id="PF00227">
    <property type="entry name" value="Proteasome"/>
    <property type="match status" value="1"/>
</dbReference>
<evidence type="ECO:0000313" key="1">
    <source>
        <dbReference type="EMBL" id="PAV08313.1"/>
    </source>
</evidence>
<keyword evidence="2" id="KW-0647">Proteasome</keyword>
<evidence type="ECO:0000313" key="3">
    <source>
        <dbReference type="Proteomes" id="UP000217528"/>
    </source>
</evidence>
<gene>
    <name evidence="2" type="primary">prcB_2</name>
    <name evidence="1" type="ORF">ASJ82_03765</name>
    <name evidence="2" type="ORF">MSCUN_08470</name>
</gene>
<keyword evidence="3" id="KW-1185">Reference proteome</keyword>
<dbReference type="GO" id="GO:0051603">
    <property type="term" value="P:proteolysis involved in protein catabolic process"/>
    <property type="evidence" value="ECO:0007669"/>
    <property type="project" value="InterPro"/>
</dbReference>
<dbReference type="EMBL" id="LWMS01000020">
    <property type="protein sequence ID" value="PWL08408.1"/>
    <property type="molecule type" value="Genomic_DNA"/>
</dbReference>
<dbReference type="RefSeq" id="WP_095607968.1">
    <property type="nucleotide sequence ID" value="NZ_LMVN01000001.1"/>
</dbReference>
<dbReference type="GO" id="GO:0004175">
    <property type="term" value="F:endopeptidase activity"/>
    <property type="evidence" value="ECO:0007669"/>
    <property type="project" value="UniProtKB-ARBA"/>
</dbReference>
<dbReference type="OrthoDB" id="68278at2157"/>
<dbReference type="InterPro" id="IPR029055">
    <property type="entry name" value="Ntn_hydrolases_N"/>
</dbReference>
<reference evidence="2 4" key="1">
    <citation type="submission" date="2016-04" db="EMBL/GenBank/DDBJ databases">
        <title>Genome sequence of Methanosphaera cuniculi DSM 4103.</title>
        <authorList>
            <person name="Poehlein A."/>
            <person name="Seedorf H."/>
            <person name="Daniel R."/>
        </authorList>
    </citation>
    <scope>NUCLEOTIDE SEQUENCE [LARGE SCALE GENOMIC DNA]</scope>
    <source>
        <strain evidence="2 4">DSM 4103</strain>
    </source>
</reference>
<reference evidence="1 3" key="2">
    <citation type="journal article" date="2017" name="BMC Genomics">
        <title>Genomic analysis of methanogenic archaea reveals a shift towards energy conservation.</title>
        <authorList>
            <person name="Gilmore S.P."/>
            <person name="Henske J.K."/>
            <person name="Sexton J.A."/>
            <person name="Solomon K.V."/>
            <person name="Seppala S."/>
            <person name="Yoo J.I."/>
            <person name="Huyett L.M."/>
            <person name="Pressman A."/>
            <person name="Cogan J.Z."/>
            <person name="Kivenson V."/>
            <person name="Peng X."/>
            <person name="Tan Y."/>
            <person name="Valentine D.L."/>
            <person name="O'Malley M.A."/>
        </authorList>
    </citation>
    <scope>NUCLEOTIDE SEQUENCE [LARGE SCALE GENOMIC DNA]</scope>
    <source>
        <strain evidence="1 3">1R-7</strain>
    </source>
</reference>
<dbReference type="InterPro" id="IPR001353">
    <property type="entry name" value="Proteasome_sua/b"/>
</dbReference>
<dbReference type="Proteomes" id="UP000217528">
    <property type="component" value="Unassembled WGS sequence"/>
</dbReference>